<dbReference type="CDD" id="cd02440">
    <property type="entry name" value="AdoMet_MTases"/>
    <property type="match status" value="1"/>
</dbReference>
<dbReference type="SUPFAM" id="SSF53335">
    <property type="entry name" value="S-adenosyl-L-methionine-dependent methyltransferases"/>
    <property type="match status" value="1"/>
</dbReference>
<dbReference type="Gene3D" id="1.10.10.10">
    <property type="entry name" value="Winged helix-like DNA-binding domain superfamily/Winged helix DNA-binding domain"/>
    <property type="match status" value="1"/>
</dbReference>
<dbReference type="GO" id="GO:0008171">
    <property type="term" value="F:O-methyltransferase activity"/>
    <property type="evidence" value="ECO:0007669"/>
    <property type="project" value="InterPro"/>
</dbReference>
<dbReference type="PANTHER" id="PTHR43712:SF2">
    <property type="entry name" value="O-METHYLTRANSFERASE CICE"/>
    <property type="match status" value="1"/>
</dbReference>
<dbReference type="Pfam" id="PF00891">
    <property type="entry name" value="Methyltransf_2"/>
    <property type="match status" value="1"/>
</dbReference>
<keyword evidence="3" id="KW-0949">S-adenosyl-L-methionine</keyword>
<dbReference type="GO" id="GO:0032259">
    <property type="term" value="P:methylation"/>
    <property type="evidence" value="ECO:0007669"/>
    <property type="project" value="UniProtKB-KW"/>
</dbReference>
<keyword evidence="6" id="KW-1185">Reference proteome</keyword>
<feature type="domain" description="O-methyltransferase C-terminal" evidence="4">
    <location>
        <begin position="180"/>
        <end position="411"/>
    </location>
</feature>
<evidence type="ECO:0000313" key="6">
    <source>
        <dbReference type="Proteomes" id="UP000772434"/>
    </source>
</evidence>
<evidence type="ECO:0000256" key="1">
    <source>
        <dbReference type="ARBA" id="ARBA00022603"/>
    </source>
</evidence>
<keyword evidence="1 5" id="KW-0489">Methyltransferase</keyword>
<dbReference type="EMBL" id="JADNRY010000446">
    <property type="protein sequence ID" value="KAF9052593.1"/>
    <property type="molecule type" value="Genomic_DNA"/>
</dbReference>
<dbReference type="Proteomes" id="UP000772434">
    <property type="component" value="Unassembled WGS sequence"/>
</dbReference>
<dbReference type="InterPro" id="IPR001077">
    <property type="entry name" value="COMT_C"/>
</dbReference>
<dbReference type="InterPro" id="IPR029063">
    <property type="entry name" value="SAM-dependent_MTases_sf"/>
</dbReference>
<dbReference type="Gene3D" id="3.40.50.150">
    <property type="entry name" value="Vaccinia Virus protein VP39"/>
    <property type="match status" value="1"/>
</dbReference>
<organism evidence="5 6">
    <name type="scientific">Rhodocollybia butyracea</name>
    <dbReference type="NCBI Taxonomy" id="206335"/>
    <lineage>
        <taxon>Eukaryota</taxon>
        <taxon>Fungi</taxon>
        <taxon>Dikarya</taxon>
        <taxon>Basidiomycota</taxon>
        <taxon>Agaricomycotina</taxon>
        <taxon>Agaricomycetes</taxon>
        <taxon>Agaricomycetidae</taxon>
        <taxon>Agaricales</taxon>
        <taxon>Marasmiineae</taxon>
        <taxon>Omphalotaceae</taxon>
        <taxon>Rhodocollybia</taxon>
    </lineage>
</organism>
<reference evidence="5" key="1">
    <citation type="submission" date="2020-11" db="EMBL/GenBank/DDBJ databases">
        <authorList>
            <consortium name="DOE Joint Genome Institute"/>
            <person name="Ahrendt S."/>
            <person name="Riley R."/>
            <person name="Andreopoulos W."/>
            <person name="Labutti K."/>
            <person name="Pangilinan J."/>
            <person name="Ruiz-Duenas F.J."/>
            <person name="Barrasa J.M."/>
            <person name="Sanchez-Garcia M."/>
            <person name="Camarero S."/>
            <person name="Miyauchi S."/>
            <person name="Serrano A."/>
            <person name="Linde D."/>
            <person name="Babiker R."/>
            <person name="Drula E."/>
            <person name="Ayuso-Fernandez I."/>
            <person name="Pacheco R."/>
            <person name="Padilla G."/>
            <person name="Ferreira P."/>
            <person name="Barriuso J."/>
            <person name="Kellner H."/>
            <person name="Castanera R."/>
            <person name="Alfaro M."/>
            <person name="Ramirez L."/>
            <person name="Pisabarro A.G."/>
            <person name="Kuo A."/>
            <person name="Tritt A."/>
            <person name="Lipzen A."/>
            <person name="He G."/>
            <person name="Yan M."/>
            <person name="Ng V."/>
            <person name="Cullen D."/>
            <person name="Martin F."/>
            <person name="Rosso M.-N."/>
            <person name="Henrissat B."/>
            <person name="Hibbett D."/>
            <person name="Martinez A.T."/>
            <person name="Grigoriev I.V."/>
        </authorList>
    </citation>
    <scope>NUCLEOTIDE SEQUENCE</scope>
    <source>
        <strain evidence="5">AH 40177</strain>
    </source>
</reference>
<dbReference type="SUPFAM" id="SSF46785">
    <property type="entry name" value="Winged helix' DNA-binding domain"/>
    <property type="match status" value="1"/>
</dbReference>
<dbReference type="InterPro" id="IPR016461">
    <property type="entry name" value="COMT-like"/>
</dbReference>
<evidence type="ECO:0000256" key="3">
    <source>
        <dbReference type="ARBA" id="ARBA00022691"/>
    </source>
</evidence>
<sequence>MAFDNSHLTALTDLINTAVHDVIAEYAAVGMAVPTLDSLKRGPFDSPEGTPANLSRAVQIIEAACAQLAVTVTSPAHTVVNTSLQHEESACLSVVTEAKIADLLLGKPEGVHIDEIAELSGLDGGKLARILRVLATKHCFREVKPGVFANNRISLKLQSSDATSAYVSLLSDEGLVASSHLKDTLTKPSEQDKGIPFQRATGYRVYEYYNQPEGKRQGERFNMSMVGGGELFGQGLAIQVYPWASVPENSIICDVGGGNGHATMRLMKLLPHLRVTLQDQPEVISEAKKFWKKYHPEAIDRKRIDFVPFDYLKDAAAEGCDFYYVCFVLRGEPESHCLKILQNVRKAMKATSKLIIDDIVLRNPVRSSTSEHEQALDHAPEPLLLNWGAARVRANYTDMNMMNLLDGKVRTLSELIEICKKCNLKFTKLYPAGEIDLVEFIPV</sequence>
<keyword evidence="2" id="KW-0808">Transferase</keyword>
<evidence type="ECO:0000259" key="4">
    <source>
        <dbReference type="Pfam" id="PF00891"/>
    </source>
</evidence>
<proteinExistence type="predicted"/>
<dbReference type="AlphaFoldDB" id="A0A9P5P467"/>
<dbReference type="PANTHER" id="PTHR43712">
    <property type="entry name" value="PUTATIVE (AFU_ORTHOLOGUE AFUA_4G14580)-RELATED"/>
    <property type="match status" value="1"/>
</dbReference>
<comment type="caution">
    <text evidence="5">The sequence shown here is derived from an EMBL/GenBank/DDBJ whole genome shotgun (WGS) entry which is preliminary data.</text>
</comment>
<protein>
    <submittedName>
        <fullName evidence="5">S-adenosyl-L-methionine-dependent methyltransferase</fullName>
    </submittedName>
</protein>
<name>A0A9P5P467_9AGAR</name>
<dbReference type="OrthoDB" id="1606438at2759"/>
<evidence type="ECO:0000256" key="2">
    <source>
        <dbReference type="ARBA" id="ARBA00022679"/>
    </source>
</evidence>
<dbReference type="PROSITE" id="PS51683">
    <property type="entry name" value="SAM_OMT_II"/>
    <property type="match status" value="1"/>
</dbReference>
<accession>A0A9P5P467</accession>
<dbReference type="InterPro" id="IPR036390">
    <property type="entry name" value="WH_DNA-bd_sf"/>
</dbReference>
<dbReference type="InterPro" id="IPR036388">
    <property type="entry name" value="WH-like_DNA-bd_sf"/>
</dbReference>
<evidence type="ECO:0000313" key="5">
    <source>
        <dbReference type="EMBL" id="KAF9052593.1"/>
    </source>
</evidence>
<gene>
    <name evidence="5" type="ORF">BDP27DRAFT_1454535</name>
</gene>